<dbReference type="Gene3D" id="4.10.60.10">
    <property type="entry name" value="Zinc finger, CCHC-type"/>
    <property type="match status" value="1"/>
</dbReference>
<dbReference type="Pfam" id="PF07530">
    <property type="entry name" value="PRE_C2HC"/>
    <property type="match status" value="1"/>
</dbReference>
<organism evidence="3 4">
    <name type="scientific">Ladona fulva</name>
    <name type="common">Scarce chaser dragonfly</name>
    <name type="synonym">Libellula fulva</name>
    <dbReference type="NCBI Taxonomy" id="123851"/>
    <lineage>
        <taxon>Eukaryota</taxon>
        <taxon>Metazoa</taxon>
        <taxon>Ecdysozoa</taxon>
        <taxon>Arthropoda</taxon>
        <taxon>Hexapoda</taxon>
        <taxon>Insecta</taxon>
        <taxon>Pterygota</taxon>
        <taxon>Palaeoptera</taxon>
        <taxon>Odonata</taxon>
        <taxon>Epiprocta</taxon>
        <taxon>Anisoptera</taxon>
        <taxon>Libelluloidea</taxon>
        <taxon>Libellulidae</taxon>
        <taxon>Ladona</taxon>
    </lineage>
</organism>
<accession>A0A8K0KPB0</accession>
<dbReference type="InterPro" id="IPR036875">
    <property type="entry name" value="Znf_CCHC_sf"/>
</dbReference>
<dbReference type="PANTHER" id="PTHR33273">
    <property type="entry name" value="DOMAIN-CONTAINING PROTEIN, PUTATIVE-RELATED"/>
    <property type="match status" value="1"/>
</dbReference>
<dbReference type="Proteomes" id="UP000792457">
    <property type="component" value="Unassembled WGS sequence"/>
</dbReference>
<dbReference type="GO" id="GO:0003676">
    <property type="term" value="F:nucleic acid binding"/>
    <property type="evidence" value="ECO:0007669"/>
    <property type="project" value="InterPro"/>
</dbReference>
<evidence type="ECO:0000313" key="4">
    <source>
        <dbReference type="Proteomes" id="UP000792457"/>
    </source>
</evidence>
<protein>
    <recommendedName>
        <fullName evidence="2">Pre-C2HC domain-containing protein</fullName>
    </recommendedName>
</protein>
<reference evidence="3" key="1">
    <citation type="submission" date="2013-04" db="EMBL/GenBank/DDBJ databases">
        <authorList>
            <person name="Qu J."/>
            <person name="Murali S.C."/>
            <person name="Bandaranaike D."/>
            <person name="Bellair M."/>
            <person name="Blankenburg K."/>
            <person name="Chao H."/>
            <person name="Dinh H."/>
            <person name="Doddapaneni H."/>
            <person name="Downs B."/>
            <person name="Dugan-Rocha S."/>
            <person name="Elkadiri S."/>
            <person name="Gnanaolivu R.D."/>
            <person name="Hernandez B."/>
            <person name="Javaid M."/>
            <person name="Jayaseelan J.C."/>
            <person name="Lee S."/>
            <person name="Li M."/>
            <person name="Ming W."/>
            <person name="Munidasa M."/>
            <person name="Muniz J."/>
            <person name="Nguyen L."/>
            <person name="Ongeri F."/>
            <person name="Osuji N."/>
            <person name="Pu L.-L."/>
            <person name="Puazo M."/>
            <person name="Qu C."/>
            <person name="Quiroz J."/>
            <person name="Raj R."/>
            <person name="Weissenberger G."/>
            <person name="Xin Y."/>
            <person name="Zou X."/>
            <person name="Han Y."/>
            <person name="Richards S."/>
            <person name="Worley K."/>
            <person name="Muzny D."/>
            <person name="Gibbs R."/>
        </authorList>
    </citation>
    <scope>NUCLEOTIDE SEQUENCE</scope>
    <source>
        <strain evidence="3">Sampled in the wild</strain>
    </source>
</reference>
<name>A0A8K0KPB0_LADFU</name>
<sequence length="249" mass="27883">MKDLCTLPPTARLAGRKTVVKCQLINDFLKVGDFLSAENINFFTYRLASEKKKLFVIRGLPMNMDTSDIIESLTDQGVRVSRVTQMKTTKPTQSQIKENIKTIPPRLIPLFMVELENELSLEDFFSIKYICGLKIIIEKHKSPKGPPKCYRCQAFGHVEKACHMPPRCVKCGKNHLTINCEMPKTLEATCANCQGNHPASYRGCSAYLRVKEKINKLKSKSQEKESGGAQAAKTNLDKNEGGEGKNKTA</sequence>
<feature type="compositionally biased region" description="Basic and acidic residues" evidence="1">
    <location>
        <begin position="235"/>
        <end position="249"/>
    </location>
</feature>
<dbReference type="SUPFAM" id="SSF57756">
    <property type="entry name" value="Retrovirus zinc finger-like domains"/>
    <property type="match status" value="1"/>
</dbReference>
<feature type="region of interest" description="Disordered" evidence="1">
    <location>
        <begin position="218"/>
        <end position="249"/>
    </location>
</feature>
<dbReference type="EMBL" id="KZ309501">
    <property type="protein sequence ID" value="KAG8239056.1"/>
    <property type="molecule type" value="Genomic_DNA"/>
</dbReference>
<dbReference type="AlphaFoldDB" id="A0A8K0KPB0"/>
<gene>
    <name evidence="3" type="ORF">J437_LFUL018862</name>
</gene>
<comment type="caution">
    <text evidence="3">The sequence shown here is derived from an EMBL/GenBank/DDBJ whole genome shotgun (WGS) entry which is preliminary data.</text>
</comment>
<dbReference type="GO" id="GO:0008270">
    <property type="term" value="F:zinc ion binding"/>
    <property type="evidence" value="ECO:0007669"/>
    <property type="project" value="InterPro"/>
</dbReference>
<dbReference type="OrthoDB" id="7480986at2759"/>
<evidence type="ECO:0000256" key="1">
    <source>
        <dbReference type="SAM" id="MobiDB-lite"/>
    </source>
</evidence>
<dbReference type="InterPro" id="IPR006579">
    <property type="entry name" value="Pre_C2HC_dom"/>
</dbReference>
<reference evidence="3" key="2">
    <citation type="submission" date="2017-10" db="EMBL/GenBank/DDBJ databases">
        <title>Ladona fulva Genome sequencing and assembly.</title>
        <authorList>
            <person name="Murali S."/>
            <person name="Richards S."/>
            <person name="Bandaranaike D."/>
            <person name="Bellair M."/>
            <person name="Blankenburg K."/>
            <person name="Chao H."/>
            <person name="Dinh H."/>
            <person name="Doddapaneni H."/>
            <person name="Dugan-Rocha S."/>
            <person name="Elkadiri S."/>
            <person name="Gnanaolivu R."/>
            <person name="Hernandez B."/>
            <person name="Skinner E."/>
            <person name="Javaid M."/>
            <person name="Lee S."/>
            <person name="Li M."/>
            <person name="Ming W."/>
            <person name="Munidasa M."/>
            <person name="Muniz J."/>
            <person name="Nguyen L."/>
            <person name="Hughes D."/>
            <person name="Osuji N."/>
            <person name="Pu L.-L."/>
            <person name="Puazo M."/>
            <person name="Qu C."/>
            <person name="Quiroz J."/>
            <person name="Raj R."/>
            <person name="Weissenberger G."/>
            <person name="Xin Y."/>
            <person name="Zou X."/>
            <person name="Han Y."/>
            <person name="Worley K."/>
            <person name="Muzny D."/>
            <person name="Gibbs R."/>
        </authorList>
    </citation>
    <scope>NUCLEOTIDE SEQUENCE</scope>
    <source>
        <strain evidence="3">Sampled in the wild</strain>
    </source>
</reference>
<evidence type="ECO:0000259" key="2">
    <source>
        <dbReference type="Pfam" id="PF07530"/>
    </source>
</evidence>
<dbReference type="PANTHER" id="PTHR33273:SF2">
    <property type="entry name" value="ENDONUCLEASE_EXONUCLEASE_PHOSPHATASE DOMAIN-CONTAINING PROTEIN"/>
    <property type="match status" value="1"/>
</dbReference>
<feature type="domain" description="Pre-C2HC" evidence="2">
    <location>
        <begin position="67"/>
        <end position="140"/>
    </location>
</feature>
<proteinExistence type="predicted"/>
<evidence type="ECO:0000313" key="3">
    <source>
        <dbReference type="EMBL" id="KAG8239056.1"/>
    </source>
</evidence>
<keyword evidence="4" id="KW-1185">Reference proteome</keyword>